<keyword evidence="6 7" id="KW-0456">Lyase</keyword>
<dbReference type="Proteomes" id="UP000243333">
    <property type="component" value="Unassembled WGS sequence"/>
</dbReference>
<dbReference type="EMBL" id="FNBU01000002">
    <property type="protein sequence ID" value="SDF10325.1"/>
    <property type="molecule type" value="Genomic_DNA"/>
</dbReference>
<evidence type="ECO:0000256" key="3">
    <source>
        <dbReference type="ARBA" id="ARBA00011037"/>
    </source>
</evidence>
<feature type="site" description="Transition state stabilizer" evidence="7 10">
    <location>
        <position position="22"/>
    </location>
</feature>
<sequence length="158" mass="17180">MGEKVRRVLVLHGPNLNWLGKREPHIYGVTTLAEINELICNKAKALGLEADCFQSNHEGALIDAVQQADGRYECLIINPAAFTHYSFALRDALAAVSLPVIEVHLSNIYSREEFRRHSVIAPVVVGQISGFGSASYLLALEAAAVLLRKEGDKGGGEK</sequence>
<evidence type="ECO:0000256" key="1">
    <source>
        <dbReference type="ARBA" id="ARBA00001864"/>
    </source>
</evidence>
<reference evidence="12" key="1">
    <citation type="submission" date="2016-10" db="EMBL/GenBank/DDBJ databases">
        <authorList>
            <person name="Varghese N."/>
            <person name="Submissions S."/>
        </authorList>
    </citation>
    <scope>NUCLEOTIDE SEQUENCE [LARGE SCALE GENOMIC DNA]</scope>
    <source>
        <strain evidence="12">DSM 23256</strain>
    </source>
</reference>
<dbReference type="PANTHER" id="PTHR21272:SF3">
    <property type="entry name" value="CATABOLIC 3-DEHYDROQUINASE"/>
    <property type="match status" value="1"/>
</dbReference>
<dbReference type="GO" id="GO:0009423">
    <property type="term" value="P:chorismate biosynthetic process"/>
    <property type="evidence" value="ECO:0007669"/>
    <property type="project" value="UniProtKB-UniRule"/>
</dbReference>
<comment type="subunit">
    <text evidence="4 7">Homododecamer.</text>
</comment>
<feature type="binding site" evidence="7 9">
    <location>
        <position position="115"/>
    </location>
    <ligand>
        <name>substrate</name>
    </ligand>
</feature>
<dbReference type="Pfam" id="PF01220">
    <property type="entry name" value="DHquinase_II"/>
    <property type="match status" value="1"/>
</dbReference>
<keyword evidence="7" id="KW-0028">Amino-acid biosynthesis</keyword>
<dbReference type="NCBIfam" id="NF003805">
    <property type="entry name" value="PRK05395.1-2"/>
    <property type="match status" value="1"/>
</dbReference>
<evidence type="ECO:0000256" key="5">
    <source>
        <dbReference type="ARBA" id="ARBA00012060"/>
    </source>
</evidence>
<comment type="similarity">
    <text evidence="3 7">Belongs to the type-II 3-dehydroquinase family.</text>
</comment>
<dbReference type="InterPro" id="IPR036441">
    <property type="entry name" value="DHquinase_II_sf"/>
</dbReference>
<evidence type="ECO:0000256" key="8">
    <source>
        <dbReference type="PIRSR" id="PIRSR001399-1"/>
    </source>
</evidence>
<feature type="binding site" evidence="7 9">
    <location>
        <position position="91"/>
    </location>
    <ligand>
        <name>substrate</name>
    </ligand>
</feature>
<organism evidence="11 12">
    <name type="scientific">Sporolituus thermophilus DSM 23256</name>
    <dbReference type="NCBI Taxonomy" id="1123285"/>
    <lineage>
        <taxon>Bacteria</taxon>
        <taxon>Bacillati</taxon>
        <taxon>Bacillota</taxon>
        <taxon>Negativicutes</taxon>
        <taxon>Selenomonadales</taxon>
        <taxon>Sporomusaceae</taxon>
        <taxon>Sporolituus</taxon>
    </lineage>
</organism>
<dbReference type="RefSeq" id="WP_093687688.1">
    <property type="nucleotide sequence ID" value="NZ_FNBU01000002.1"/>
</dbReference>
<dbReference type="PROSITE" id="PS01029">
    <property type="entry name" value="DEHYDROQUINASE_II"/>
    <property type="match status" value="1"/>
</dbReference>
<accession>A0A1G7ICE7</accession>
<feature type="active site" description="Proton acceptor" evidence="7 8">
    <location>
        <position position="27"/>
    </location>
</feature>
<dbReference type="NCBIfam" id="NF003806">
    <property type="entry name" value="PRK05395.1-3"/>
    <property type="match status" value="1"/>
</dbReference>
<feature type="binding site" evidence="7 9">
    <location>
        <position position="84"/>
    </location>
    <ligand>
        <name>substrate</name>
    </ligand>
</feature>
<name>A0A1G7ICE7_9FIRM</name>
<gene>
    <name evidence="7" type="primary">aroQ</name>
    <name evidence="11" type="ORF">SAMN05660235_00455</name>
</gene>
<comment type="function">
    <text evidence="7">Catalyzes a trans-dehydration via an enolate intermediate.</text>
</comment>
<dbReference type="NCBIfam" id="NF003807">
    <property type="entry name" value="PRK05395.1-4"/>
    <property type="match status" value="1"/>
</dbReference>
<evidence type="ECO:0000313" key="11">
    <source>
        <dbReference type="EMBL" id="SDF10325.1"/>
    </source>
</evidence>
<dbReference type="OrthoDB" id="9790793at2"/>
<evidence type="ECO:0000313" key="12">
    <source>
        <dbReference type="Proteomes" id="UP000243333"/>
    </source>
</evidence>
<dbReference type="InterPro" id="IPR018509">
    <property type="entry name" value="DHquinase_II_CS"/>
</dbReference>
<evidence type="ECO:0000256" key="6">
    <source>
        <dbReference type="ARBA" id="ARBA00023239"/>
    </source>
</evidence>
<feature type="active site" description="Proton donor" evidence="7 8">
    <location>
        <position position="104"/>
    </location>
</feature>
<evidence type="ECO:0000256" key="4">
    <source>
        <dbReference type="ARBA" id="ARBA00011193"/>
    </source>
</evidence>
<dbReference type="SUPFAM" id="SSF52304">
    <property type="entry name" value="Type II 3-dehydroquinate dehydratase"/>
    <property type="match status" value="1"/>
</dbReference>
<comment type="catalytic activity">
    <reaction evidence="1 7">
        <text>3-dehydroquinate = 3-dehydroshikimate + H2O</text>
        <dbReference type="Rhea" id="RHEA:21096"/>
        <dbReference type="ChEBI" id="CHEBI:15377"/>
        <dbReference type="ChEBI" id="CHEBI:16630"/>
        <dbReference type="ChEBI" id="CHEBI:32364"/>
        <dbReference type="EC" id="4.2.1.10"/>
    </reaction>
</comment>
<dbReference type="Gene3D" id="3.40.50.9100">
    <property type="entry name" value="Dehydroquinase, class II"/>
    <property type="match status" value="1"/>
</dbReference>
<dbReference type="GO" id="GO:0003855">
    <property type="term" value="F:3-dehydroquinate dehydratase activity"/>
    <property type="evidence" value="ECO:0007669"/>
    <property type="project" value="UniProtKB-UniRule"/>
</dbReference>
<evidence type="ECO:0000256" key="2">
    <source>
        <dbReference type="ARBA" id="ARBA00004902"/>
    </source>
</evidence>
<dbReference type="GO" id="GO:0009073">
    <property type="term" value="P:aromatic amino acid family biosynthetic process"/>
    <property type="evidence" value="ECO:0007669"/>
    <property type="project" value="UniProtKB-KW"/>
</dbReference>
<comment type="pathway">
    <text evidence="2 7">Metabolic intermediate biosynthesis; chorismate biosynthesis; chorismate from D-erythrose 4-phosphate and phosphoenolpyruvate: step 3/7.</text>
</comment>
<dbReference type="InterPro" id="IPR001874">
    <property type="entry name" value="DHquinase_II"/>
</dbReference>
<evidence type="ECO:0000256" key="10">
    <source>
        <dbReference type="PIRSR" id="PIRSR001399-3"/>
    </source>
</evidence>
<dbReference type="PANTHER" id="PTHR21272">
    <property type="entry name" value="CATABOLIC 3-DEHYDROQUINASE"/>
    <property type="match status" value="1"/>
</dbReference>
<dbReference type="EC" id="4.2.1.10" evidence="5 7"/>
<dbReference type="HAMAP" id="MF_00169">
    <property type="entry name" value="AroQ"/>
    <property type="match status" value="1"/>
</dbReference>
<dbReference type="NCBIfam" id="TIGR01088">
    <property type="entry name" value="aroQ"/>
    <property type="match status" value="1"/>
</dbReference>
<dbReference type="GO" id="GO:0019631">
    <property type="term" value="P:quinate catabolic process"/>
    <property type="evidence" value="ECO:0007669"/>
    <property type="project" value="TreeGrafter"/>
</dbReference>
<evidence type="ECO:0000256" key="9">
    <source>
        <dbReference type="PIRSR" id="PIRSR001399-2"/>
    </source>
</evidence>
<keyword evidence="7" id="KW-0057">Aromatic amino acid biosynthesis</keyword>
<dbReference type="UniPathway" id="UPA00053">
    <property type="reaction ID" value="UER00086"/>
</dbReference>
<feature type="binding site" evidence="7 9">
    <location>
        <position position="78"/>
    </location>
    <ligand>
        <name>substrate</name>
    </ligand>
</feature>
<proteinExistence type="inferred from homology"/>
<dbReference type="PIRSF" id="PIRSF001399">
    <property type="entry name" value="DHquinase_II"/>
    <property type="match status" value="1"/>
</dbReference>
<protein>
    <recommendedName>
        <fullName evidence="5 7">3-dehydroquinate dehydratase</fullName>
        <shortName evidence="7">3-dehydroquinase</shortName>
        <ecNumber evidence="5 7">4.2.1.10</ecNumber>
    </recommendedName>
    <alternativeName>
        <fullName evidence="7">Type II DHQase</fullName>
    </alternativeName>
</protein>
<dbReference type="CDD" id="cd00466">
    <property type="entry name" value="DHQase_II"/>
    <property type="match status" value="1"/>
</dbReference>
<dbReference type="GO" id="GO:0008652">
    <property type="term" value="P:amino acid biosynthetic process"/>
    <property type="evidence" value="ECO:0007669"/>
    <property type="project" value="UniProtKB-KW"/>
</dbReference>
<feature type="binding site" evidence="7 9">
    <location>
        <begin position="105"/>
        <end position="106"/>
    </location>
    <ligand>
        <name>substrate</name>
    </ligand>
</feature>
<keyword evidence="12" id="KW-1185">Reference proteome</keyword>
<dbReference type="STRING" id="1123285.SAMN05660235_00455"/>
<evidence type="ECO:0000256" key="7">
    <source>
        <dbReference type="HAMAP-Rule" id="MF_00169"/>
    </source>
</evidence>
<dbReference type="AlphaFoldDB" id="A0A1G7ICE7"/>